<dbReference type="GO" id="GO:0016052">
    <property type="term" value="P:carbohydrate catabolic process"/>
    <property type="evidence" value="ECO:0007669"/>
    <property type="project" value="TreeGrafter"/>
</dbReference>
<dbReference type="SUPFAM" id="SSF51445">
    <property type="entry name" value="(Trans)glycosidases"/>
    <property type="match status" value="1"/>
</dbReference>
<dbReference type="EMBL" id="SGOE01000003">
    <property type="protein sequence ID" value="TRB06118.1"/>
    <property type="molecule type" value="Genomic_DNA"/>
</dbReference>
<dbReference type="PROSITE" id="PS51904">
    <property type="entry name" value="GLYCOSYL_HYDROL_F25_2"/>
    <property type="match status" value="1"/>
</dbReference>
<evidence type="ECO:0000313" key="4">
    <source>
        <dbReference type="EMBL" id="TRB06118.1"/>
    </source>
</evidence>
<dbReference type="AlphaFoldDB" id="A0A546XZF4"/>
<organism evidence="4 5">
    <name type="scientific">Agrobacterium tumefaciens</name>
    <dbReference type="NCBI Taxonomy" id="358"/>
    <lineage>
        <taxon>Bacteria</taxon>
        <taxon>Pseudomonadati</taxon>
        <taxon>Pseudomonadota</taxon>
        <taxon>Alphaproteobacteria</taxon>
        <taxon>Hyphomicrobiales</taxon>
        <taxon>Rhizobiaceae</taxon>
        <taxon>Rhizobium/Agrobacterium group</taxon>
        <taxon>Agrobacterium</taxon>
        <taxon>Agrobacterium tumefaciens complex</taxon>
    </lineage>
</organism>
<keyword evidence="2 4" id="KW-0378">Hydrolase</keyword>
<evidence type="ECO:0000256" key="1">
    <source>
        <dbReference type="ARBA" id="ARBA00010646"/>
    </source>
</evidence>
<keyword evidence="3" id="KW-0326">Glycosidase</keyword>
<comment type="caution">
    <text evidence="4">The sequence shown here is derived from an EMBL/GenBank/DDBJ whole genome shotgun (WGS) entry which is preliminary data.</text>
</comment>
<dbReference type="InterPro" id="IPR018077">
    <property type="entry name" value="Glyco_hydro_fam25_subgr"/>
</dbReference>
<accession>A0A546XZF4</accession>
<dbReference type="GO" id="GO:0003796">
    <property type="term" value="F:lysozyme activity"/>
    <property type="evidence" value="ECO:0007669"/>
    <property type="project" value="InterPro"/>
</dbReference>
<dbReference type="GO" id="GO:0016998">
    <property type="term" value="P:cell wall macromolecule catabolic process"/>
    <property type="evidence" value="ECO:0007669"/>
    <property type="project" value="InterPro"/>
</dbReference>
<comment type="similarity">
    <text evidence="1">Belongs to the glycosyl hydrolase 25 family.</text>
</comment>
<protein>
    <submittedName>
        <fullName evidence="4">Glycoside hydrolase</fullName>
    </submittedName>
</protein>
<dbReference type="InterPro" id="IPR002053">
    <property type="entry name" value="Glyco_hydro_25"/>
</dbReference>
<name>A0A546XZF4_AGRTU</name>
<evidence type="ECO:0000256" key="2">
    <source>
        <dbReference type="ARBA" id="ARBA00022801"/>
    </source>
</evidence>
<evidence type="ECO:0000313" key="5">
    <source>
        <dbReference type="Proteomes" id="UP000317023"/>
    </source>
</evidence>
<dbReference type="GO" id="GO:0009253">
    <property type="term" value="P:peptidoglycan catabolic process"/>
    <property type="evidence" value="ECO:0007669"/>
    <property type="project" value="InterPro"/>
</dbReference>
<dbReference type="PANTHER" id="PTHR34135">
    <property type="entry name" value="LYSOZYME"/>
    <property type="match status" value="1"/>
</dbReference>
<sequence length="283" mass="31982">MGKSGDAARHFCGRGMDNTFFRVPMRLRLSALLSALLLIGGCTSTSYDLLETASVSKPKFSDTDPQDFGMNNPHRHEVHGIDVSKWNGDVDWPTVRKSGVSFVFIKATEGSDRIDPKFGDHWRSAAAANILHAPYHFYYFCSTADAQADWFIRNVPKDAVTLPPVLDVEWNPASPTCKTRPAPGIVRAEMQRFLDRIEAHYGKRPIIYTSVDFHRDNLVGQFKDYHFWVRSVAAHPTKIYEDRQWAFWQYTATGVVPGVNGPTDINVFAGSEKNWRKWVASAK</sequence>
<dbReference type="PANTHER" id="PTHR34135:SF2">
    <property type="entry name" value="LYSOZYME"/>
    <property type="match status" value="1"/>
</dbReference>
<dbReference type="Proteomes" id="UP000317023">
    <property type="component" value="Unassembled WGS sequence"/>
</dbReference>
<evidence type="ECO:0000256" key="3">
    <source>
        <dbReference type="ARBA" id="ARBA00023295"/>
    </source>
</evidence>
<dbReference type="Gene3D" id="3.20.20.80">
    <property type="entry name" value="Glycosidases"/>
    <property type="match status" value="1"/>
</dbReference>
<dbReference type="Pfam" id="PF01183">
    <property type="entry name" value="Glyco_hydro_25"/>
    <property type="match status" value="1"/>
</dbReference>
<proteinExistence type="inferred from homology"/>
<gene>
    <name evidence="4" type="ORF">EXN61_13010</name>
</gene>
<dbReference type="CDD" id="cd06413">
    <property type="entry name" value="GH25_muramidase_1"/>
    <property type="match status" value="1"/>
</dbReference>
<dbReference type="InterPro" id="IPR017853">
    <property type="entry name" value="GH"/>
</dbReference>
<dbReference type="SMART" id="SM00641">
    <property type="entry name" value="Glyco_25"/>
    <property type="match status" value="1"/>
</dbReference>
<reference evidence="4 5" key="1">
    <citation type="journal article" date="2019" name="Appl. Microbiol. Biotechnol.">
        <title>Differential efficiency of wild type rhizogenic strains for rol gene transformation of plants.</title>
        <authorList>
            <person name="Desmet S."/>
            <person name="De Keyser E."/>
            <person name="Van Vaerenbergh J."/>
            <person name="Baeyen S."/>
            <person name="Van Huylenbroeck J."/>
            <person name="Geelen D."/>
            <person name="Dhooghe E."/>
        </authorList>
    </citation>
    <scope>NUCLEOTIDE SEQUENCE [LARGE SCALE GENOMIC DNA]</scope>
    <source>
        <strain evidence="4 5">MAFF210266</strain>
    </source>
</reference>